<sequence length="232" mass="26200">MAVLNPLFERSSPVRLAKAVIDILMINQYSKWSCMVAHFVHKGYLPTKKEYYASNPKSNARIFPEDEGKVIEIAVDDDVEEERWDWTSMPPLKNYFIWDAKIQTLSCWDSIAKETATWEFPQLFKANAAAERELQAGKGSAGGNLGPPKLAIVAPHEDEHEIQAITALLRHLNDPELQLKGEGKTAMEGIELQTSTQPTGRGREKPGEEDQQQLVCLHHTSFIKRVETLFGR</sequence>
<proteinExistence type="predicted"/>
<evidence type="ECO:0000313" key="3">
    <source>
        <dbReference type="Proteomes" id="UP000295604"/>
    </source>
</evidence>
<gene>
    <name evidence="2" type="ORF">C8034_v004409</name>
</gene>
<protein>
    <submittedName>
        <fullName evidence="2">Uncharacterized protein</fullName>
    </submittedName>
</protein>
<feature type="region of interest" description="Disordered" evidence="1">
    <location>
        <begin position="182"/>
        <end position="211"/>
    </location>
</feature>
<evidence type="ECO:0000313" key="2">
    <source>
        <dbReference type="EMBL" id="TEA13398.1"/>
    </source>
</evidence>
<organism evidence="2 3">
    <name type="scientific">Colletotrichum sidae</name>
    <dbReference type="NCBI Taxonomy" id="1347389"/>
    <lineage>
        <taxon>Eukaryota</taxon>
        <taxon>Fungi</taxon>
        <taxon>Dikarya</taxon>
        <taxon>Ascomycota</taxon>
        <taxon>Pezizomycotina</taxon>
        <taxon>Sordariomycetes</taxon>
        <taxon>Hypocreomycetidae</taxon>
        <taxon>Glomerellales</taxon>
        <taxon>Glomerellaceae</taxon>
        <taxon>Colletotrichum</taxon>
        <taxon>Colletotrichum orbiculare species complex</taxon>
    </lineage>
</organism>
<name>A0A4R8T7N2_9PEZI</name>
<keyword evidence="3" id="KW-1185">Reference proteome</keyword>
<dbReference type="EMBL" id="QAPF01000201">
    <property type="protein sequence ID" value="TEA13398.1"/>
    <property type="molecule type" value="Genomic_DNA"/>
</dbReference>
<dbReference type="AlphaFoldDB" id="A0A4R8T7N2"/>
<accession>A0A4R8T7N2</accession>
<evidence type="ECO:0000256" key="1">
    <source>
        <dbReference type="SAM" id="MobiDB-lite"/>
    </source>
</evidence>
<reference evidence="2 3" key="1">
    <citation type="submission" date="2018-11" db="EMBL/GenBank/DDBJ databases">
        <title>Genome sequence and assembly of Colletotrichum sidae.</title>
        <authorList>
            <person name="Gan P."/>
            <person name="Shirasu K."/>
        </authorList>
    </citation>
    <scope>NUCLEOTIDE SEQUENCE [LARGE SCALE GENOMIC DNA]</scope>
    <source>
        <strain evidence="2 3">CBS 518.97</strain>
    </source>
</reference>
<dbReference type="Proteomes" id="UP000295604">
    <property type="component" value="Unassembled WGS sequence"/>
</dbReference>
<comment type="caution">
    <text evidence="2">The sequence shown here is derived from an EMBL/GenBank/DDBJ whole genome shotgun (WGS) entry which is preliminary data.</text>
</comment>